<evidence type="ECO:0000256" key="5">
    <source>
        <dbReference type="ARBA" id="ARBA00022927"/>
    </source>
</evidence>
<keyword evidence="3 9" id="KW-1003">Cell membrane</keyword>
<dbReference type="PANTHER" id="PTHR42982:SF8">
    <property type="entry name" value="SEC-INDEPENDENT PROTEIN TRANSLOCASE PROTEIN TATA"/>
    <property type="match status" value="1"/>
</dbReference>
<keyword evidence="8 9" id="KW-0472">Membrane</keyword>
<comment type="subcellular location">
    <subcellularLocation>
        <location evidence="1 9">Cell membrane</location>
        <topology evidence="1 9">Single-pass membrane protein</topology>
    </subcellularLocation>
</comment>
<dbReference type="NCBIfam" id="TIGR01411">
    <property type="entry name" value="tatAE"/>
    <property type="match status" value="1"/>
</dbReference>
<keyword evidence="5 9" id="KW-0653">Protein transport</keyword>
<evidence type="ECO:0000256" key="1">
    <source>
        <dbReference type="ARBA" id="ARBA00004162"/>
    </source>
</evidence>
<feature type="compositionally biased region" description="Low complexity" evidence="10">
    <location>
        <begin position="55"/>
        <end position="89"/>
    </location>
</feature>
<name>A0ABU2SVI0_9ACTN</name>
<evidence type="ECO:0000256" key="9">
    <source>
        <dbReference type="HAMAP-Rule" id="MF_00236"/>
    </source>
</evidence>
<evidence type="ECO:0000313" key="11">
    <source>
        <dbReference type="EMBL" id="MDT0453013.1"/>
    </source>
</evidence>
<dbReference type="InterPro" id="IPR003369">
    <property type="entry name" value="TatA/B/E"/>
</dbReference>
<evidence type="ECO:0000256" key="6">
    <source>
        <dbReference type="ARBA" id="ARBA00022989"/>
    </source>
</evidence>
<dbReference type="EMBL" id="JAVRFI010000025">
    <property type="protein sequence ID" value="MDT0453013.1"/>
    <property type="molecule type" value="Genomic_DNA"/>
</dbReference>
<evidence type="ECO:0000256" key="4">
    <source>
        <dbReference type="ARBA" id="ARBA00022692"/>
    </source>
</evidence>
<feature type="transmembrane region" description="Helical" evidence="9">
    <location>
        <begin position="6"/>
        <end position="24"/>
    </location>
</feature>
<dbReference type="Proteomes" id="UP001180531">
    <property type="component" value="Unassembled WGS sequence"/>
</dbReference>
<comment type="similarity">
    <text evidence="9">Belongs to the TatA/E family.</text>
</comment>
<evidence type="ECO:0000256" key="2">
    <source>
        <dbReference type="ARBA" id="ARBA00022448"/>
    </source>
</evidence>
<proteinExistence type="inferred from homology"/>
<keyword evidence="7 9" id="KW-0811">Translocation</keyword>
<evidence type="ECO:0000256" key="8">
    <source>
        <dbReference type="ARBA" id="ARBA00023136"/>
    </source>
</evidence>
<keyword evidence="2 9" id="KW-0813">Transport</keyword>
<keyword evidence="12" id="KW-1185">Reference proteome</keyword>
<dbReference type="Pfam" id="PF02416">
    <property type="entry name" value="TatA_B_E"/>
    <property type="match status" value="1"/>
</dbReference>
<sequence>MLRNALEPWHILVVVLVMVVLFGSKKLPDTARSLGKSMRILKSEAKAMKSDDAEAPVAASSAAPAATSSAASAAPTPQAAQGSAVDSTR</sequence>
<comment type="function">
    <text evidence="9">Part of the twin-arginine translocation (Tat) system that transports large folded proteins containing a characteristic twin-arginine motif in their signal peptide across membranes. TatA could form the protein-conducting channel of the Tat system.</text>
</comment>
<dbReference type="PANTHER" id="PTHR42982">
    <property type="entry name" value="SEC-INDEPENDENT PROTEIN TRANSLOCASE PROTEIN TATA"/>
    <property type="match status" value="1"/>
</dbReference>
<evidence type="ECO:0000256" key="10">
    <source>
        <dbReference type="SAM" id="MobiDB-lite"/>
    </source>
</evidence>
<comment type="caution">
    <text evidence="11">The sequence shown here is derived from an EMBL/GenBank/DDBJ whole genome shotgun (WGS) entry which is preliminary data.</text>
</comment>
<dbReference type="NCBIfam" id="NF001854">
    <property type="entry name" value="PRK00575.1"/>
    <property type="match status" value="1"/>
</dbReference>
<accession>A0ABU2SVI0</accession>
<protein>
    <recommendedName>
        <fullName evidence="9">Sec-independent protein translocase protein TatA</fullName>
    </recommendedName>
</protein>
<dbReference type="Gene3D" id="1.20.5.3310">
    <property type="match status" value="1"/>
</dbReference>
<keyword evidence="4 9" id="KW-0812">Transmembrane</keyword>
<feature type="region of interest" description="Disordered" evidence="10">
    <location>
        <begin position="50"/>
        <end position="89"/>
    </location>
</feature>
<organism evidence="11 12">
    <name type="scientific">Streptomyces hesseae</name>
    <dbReference type="NCBI Taxonomy" id="3075519"/>
    <lineage>
        <taxon>Bacteria</taxon>
        <taxon>Bacillati</taxon>
        <taxon>Actinomycetota</taxon>
        <taxon>Actinomycetes</taxon>
        <taxon>Kitasatosporales</taxon>
        <taxon>Streptomycetaceae</taxon>
        <taxon>Streptomyces</taxon>
    </lineage>
</organism>
<evidence type="ECO:0000256" key="7">
    <source>
        <dbReference type="ARBA" id="ARBA00023010"/>
    </source>
</evidence>
<gene>
    <name evidence="9 11" type="primary">tatA</name>
    <name evidence="11" type="ORF">RM609_28545</name>
</gene>
<dbReference type="HAMAP" id="MF_00236">
    <property type="entry name" value="TatA_E"/>
    <property type="match status" value="1"/>
</dbReference>
<comment type="subunit">
    <text evidence="9">The Tat system comprises two distinct complexes: a TatABC complex, containing multiple copies of TatA, TatB and TatC subunits, and a separate TatA complex, containing only TatA subunits. Substrates initially bind to the TatABC complex, which probably triggers association of the separate TatA complex to form the active translocon.</text>
</comment>
<reference evidence="11" key="1">
    <citation type="submission" date="2024-05" db="EMBL/GenBank/DDBJ databases">
        <title>30 novel species of actinomycetes from the DSMZ collection.</title>
        <authorList>
            <person name="Nouioui I."/>
        </authorList>
    </citation>
    <scope>NUCLEOTIDE SEQUENCE</scope>
    <source>
        <strain evidence="11">DSM 40473</strain>
    </source>
</reference>
<evidence type="ECO:0000313" key="12">
    <source>
        <dbReference type="Proteomes" id="UP001180531"/>
    </source>
</evidence>
<dbReference type="RefSeq" id="WP_311614501.1">
    <property type="nucleotide sequence ID" value="NZ_JAVRFI010000025.1"/>
</dbReference>
<keyword evidence="6 9" id="KW-1133">Transmembrane helix</keyword>
<evidence type="ECO:0000256" key="3">
    <source>
        <dbReference type="ARBA" id="ARBA00022475"/>
    </source>
</evidence>
<dbReference type="InterPro" id="IPR006312">
    <property type="entry name" value="TatA/E"/>
</dbReference>